<proteinExistence type="inferred from homology"/>
<protein>
    <submittedName>
        <fullName evidence="3">Type IV pili twitching motility protein PilT</fullName>
    </submittedName>
</protein>
<dbReference type="InterPro" id="IPR050921">
    <property type="entry name" value="T4SS_GSP_E_ATPase"/>
</dbReference>
<sequence>MDITELLNLAVEKVASDLHIIPGYHPSLRVNGELFSLKTYPELTPEMTKEMLFSILSDEKKEFLLTNRELDLGYNHGTARFRINLYSIRGAFAGAFRLITTKISPLESLNLPPILHNFTGIKQGFILVTGPTGEGKTTTIAAMINEINLKSSRHILTIEDPIEYIYPQARSIISQREIGQDTHSWSVALKSALREDPDVVLIGEMRDYETIQAALTIAETGHLVFSTLHTNSVPQTIDRIVDVFPSSQQNQVRMQLASTLKAVISQRLVPTIDQKSRIPACEILISSPAISSIIRENKTHLIDNVLETSSDQGMLLMEQYLTNLYMEGKISREVALYYAIRPQQIIKMIR</sequence>
<evidence type="ECO:0000256" key="1">
    <source>
        <dbReference type="ARBA" id="ARBA00006611"/>
    </source>
</evidence>
<dbReference type="SUPFAM" id="SSF52540">
    <property type="entry name" value="P-loop containing nucleoside triphosphate hydrolases"/>
    <property type="match status" value="1"/>
</dbReference>
<dbReference type="PANTHER" id="PTHR30486:SF16">
    <property type="entry name" value="TWITCHING MOTILITY PROTEIN PILT"/>
    <property type="match status" value="1"/>
</dbReference>
<dbReference type="InterPro" id="IPR006321">
    <property type="entry name" value="PilT/PilU"/>
</dbReference>
<reference evidence="3 4" key="1">
    <citation type="journal article" date="2016" name="Nat. Commun.">
        <title>Thousands of microbial genomes shed light on interconnected biogeochemical processes in an aquifer system.</title>
        <authorList>
            <person name="Anantharaman K."/>
            <person name="Brown C.T."/>
            <person name="Hug L.A."/>
            <person name="Sharon I."/>
            <person name="Castelle C.J."/>
            <person name="Probst A.J."/>
            <person name="Thomas B.C."/>
            <person name="Singh A."/>
            <person name="Wilkins M.J."/>
            <person name="Karaoz U."/>
            <person name="Brodie E.L."/>
            <person name="Williams K.H."/>
            <person name="Hubbard S.S."/>
            <person name="Banfield J.F."/>
        </authorList>
    </citation>
    <scope>NUCLEOTIDE SEQUENCE [LARGE SCALE GENOMIC DNA]</scope>
</reference>
<evidence type="ECO:0000313" key="3">
    <source>
        <dbReference type="EMBL" id="OGK39307.1"/>
    </source>
</evidence>
<dbReference type="PROSITE" id="PS00662">
    <property type="entry name" value="T2SP_E"/>
    <property type="match status" value="1"/>
</dbReference>
<comment type="similarity">
    <text evidence="1">Belongs to the GSP E family.</text>
</comment>
<dbReference type="GO" id="GO:0005524">
    <property type="term" value="F:ATP binding"/>
    <property type="evidence" value="ECO:0007669"/>
    <property type="project" value="InterPro"/>
</dbReference>
<dbReference type="EMBL" id="MGAE01000021">
    <property type="protein sequence ID" value="OGK39307.1"/>
    <property type="molecule type" value="Genomic_DNA"/>
</dbReference>
<dbReference type="AlphaFoldDB" id="A0A1F7I7G2"/>
<gene>
    <name evidence="3" type="ORF">A3F34_01835</name>
</gene>
<dbReference type="NCBIfam" id="TIGR01420">
    <property type="entry name" value="pilT_fam"/>
    <property type="match status" value="1"/>
</dbReference>
<evidence type="ECO:0000259" key="2">
    <source>
        <dbReference type="PROSITE" id="PS00662"/>
    </source>
</evidence>
<name>A0A1F7I7G2_9BACT</name>
<dbReference type="PANTHER" id="PTHR30486">
    <property type="entry name" value="TWITCHING MOTILITY PROTEIN PILT"/>
    <property type="match status" value="1"/>
</dbReference>
<dbReference type="CDD" id="cd01131">
    <property type="entry name" value="PilT"/>
    <property type="match status" value="1"/>
</dbReference>
<dbReference type="GO" id="GO:0016887">
    <property type="term" value="F:ATP hydrolysis activity"/>
    <property type="evidence" value="ECO:0007669"/>
    <property type="project" value="InterPro"/>
</dbReference>
<organism evidence="3 4">
    <name type="scientific">Candidatus Roizmanbacteria bacterium RIFCSPHIGHO2_12_FULL_44_10</name>
    <dbReference type="NCBI Taxonomy" id="1802054"/>
    <lineage>
        <taxon>Bacteria</taxon>
        <taxon>Candidatus Roizmaniibacteriota</taxon>
    </lineage>
</organism>
<dbReference type="Gene3D" id="3.40.50.300">
    <property type="entry name" value="P-loop containing nucleotide triphosphate hydrolases"/>
    <property type="match status" value="1"/>
</dbReference>
<feature type="domain" description="Bacterial type II secretion system protein E" evidence="2">
    <location>
        <begin position="193"/>
        <end position="207"/>
    </location>
</feature>
<evidence type="ECO:0000313" key="4">
    <source>
        <dbReference type="Proteomes" id="UP000179024"/>
    </source>
</evidence>
<accession>A0A1F7I7G2</accession>
<dbReference type="InterPro" id="IPR027417">
    <property type="entry name" value="P-loop_NTPase"/>
</dbReference>
<dbReference type="Pfam" id="PF00437">
    <property type="entry name" value="T2SSE"/>
    <property type="match status" value="1"/>
</dbReference>
<comment type="caution">
    <text evidence="3">The sequence shown here is derived from an EMBL/GenBank/DDBJ whole genome shotgun (WGS) entry which is preliminary data.</text>
</comment>
<dbReference type="Proteomes" id="UP000179024">
    <property type="component" value="Unassembled WGS sequence"/>
</dbReference>
<dbReference type="Gene3D" id="3.30.450.90">
    <property type="match status" value="1"/>
</dbReference>
<dbReference type="InterPro" id="IPR001482">
    <property type="entry name" value="T2SS/T4SS_dom"/>
</dbReference>